<dbReference type="VEuPathDB" id="FungiDB:JI435_136450"/>
<sequence>MTRWKACVWWMKQEAVRDRSEKEAGTQLIKAVEWSCYSVEPQHFPRAKRSLWKKPGTLHECSPAVETCQCRNFVHLRPSAACHSSSRVLHGRLAGRVLLRCEKDFETSGSLPCQRP</sequence>
<name>A0A7U2IBH0_PHANO</name>
<evidence type="ECO:0000313" key="2">
    <source>
        <dbReference type="Proteomes" id="UP000663193"/>
    </source>
</evidence>
<evidence type="ECO:0000313" key="1">
    <source>
        <dbReference type="EMBL" id="QRD06743.1"/>
    </source>
</evidence>
<proteinExistence type="predicted"/>
<reference evidence="2" key="1">
    <citation type="journal article" date="2021" name="BMC Genomics">
        <title>Chromosome-level genome assembly and manually-curated proteome of model necrotroph Parastagonospora nodorum Sn15 reveals a genome-wide trove of candidate effector homologs, and redundancy of virulence-related functions within an accessory chromosome.</title>
        <authorList>
            <person name="Bertazzoni S."/>
            <person name="Jones D.A.B."/>
            <person name="Phan H.T."/>
            <person name="Tan K.-C."/>
            <person name="Hane J.K."/>
        </authorList>
    </citation>
    <scope>NUCLEOTIDE SEQUENCE [LARGE SCALE GENOMIC DNA]</scope>
    <source>
        <strain evidence="2">SN15 / ATCC MYA-4574 / FGSC 10173)</strain>
    </source>
</reference>
<keyword evidence="2" id="KW-1185">Reference proteome</keyword>
<gene>
    <name evidence="1" type="ORF">JI435_136450</name>
</gene>
<protein>
    <submittedName>
        <fullName evidence="1">Uncharacterized protein</fullName>
    </submittedName>
</protein>
<dbReference type="EMBL" id="CP069043">
    <property type="protein sequence ID" value="QRD06743.1"/>
    <property type="molecule type" value="Genomic_DNA"/>
</dbReference>
<accession>A0A7U2IBH0</accession>
<organism evidence="1 2">
    <name type="scientific">Phaeosphaeria nodorum (strain SN15 / ATCC MYA-4574 / FGSC 10173)</name>
    <name type="common">Glume blotch fungus</name>
    <name type="synonym">Parastagonospora nodorum</name>
    <dbReference type="NCBI Taxonomy" id="321614"/>
    <lineage>
        <taxon>Eukaryota</taxon>
        <taxon>Fungi</taxon>
        <taxon>Dikarya</taxon>
        <taxon>Ascomycota</taxon>
        <taxon>Pezizomycotina</taxon>
        <taxon>Dothideomycetes</taxon>
        <taxon>Pleosporomycetidae</taxon>
        <taxon>Pleosporales</taxon>
        <taxon>Pleosporineae</taxon>
        <taxon>Phaeosphaeriaceae</taxon>
        <taxon>Parastagonospora</taxon>
    </lineage>
</organism>
<dbReference type="AlphaFoldDB" id="A0A7U2IBH0"/>
<dbReference type="Proteomes" id="UP000663193">
    <property type="component" value="Chromosome 21"/>
</dbReference>